<gene>
    <name evidence="2" type="ORF">DB32_005619</name>
</gene>
<sequence length="127" mass="13950">MSTLSLRERSLALAPLVLALTYALAPPPPARAINPFAESRLDAEDRYALTGDVVSRLDAGSYVYFEIRDARGAHHWVATLAVTAPEHARHVAATILGRAHAFHSARLDRRFETLLFGIVTQERAHAP</sequence>
<dbReference type="OrthoDB" id="5520084at2"/>
<dbReference type="RefSeq" id="WP_053235610.1">
    <property type="nucleotide sequence ID" value="NZ_CP011125.1"/>
</dbReference>
<feature type="chain" id="PRO_5002512982" evidence="1">
    <location>
        <begin position="26"/>
        <end position="127"/>
    </location>
</feature>
<dbReference type="STRING" id="927083.DB32_005619"/>
<reference evidence="2 3" key="1">
    <citation type="submission" date="2015-03" db="EMBL/GenBank/DDBJ databases">
        <title>Genome assembly of Sandaracinus amylolyticus DSM 53668.</title>
        <authorList>
            <person name="Sharma G."/>
            <person name="Subramanian S."/>
        </authorList>
    </citation>
    <scope>NUCLEOTIDE SEQUENCE [LARGE SCALE GENOMIC DNA]</scope>
    <source>
        <strain evidence="2 3">DSM 53668</strain>
    </source>
</reference>
<dbReference type="Proteomes" id="UP000034883">
    <property type="component" value="Chromosome"/>
</dbReference>
<evidence type="ECO:0000256" key="1">
    <source>
        <dbReference type="SAM" id="SignalP"/>
    </source>
</evidence>
<dbReference type="AlphaFoldDB" id="A0A0F6YJU0"/>
<evidence type="ECO:0000313" key="2">
    <source>
        <dbReference type="EMBL" id="AKF08470.1"/>
    </source>
</evidence>
<feature type="signal peptide" evidence="1">
    <location>
        <begin position="1"/>
        <end position="25"/>
    </location>
</feature>
<keyword evidence="1" id="KW-0732">Signal</keyword>
<accession>A0A0F6YJU0</accession>
<organism evidence="2 3">
    <name type="scientific">Sandaracinus amylolyticus</name>
    <dbReference type="NCBI Taxonomy" id="927083"/>
    <lineage>
        <taxon>Bacteria</taxon>
        <taxon>Pseudomonadati</taxon>
        <taxon>Myxococcota</taxon>
        <taxon>Polyangia</taxon>
        <taxon>Polyangiales</taxon>
        <taxon>Sandaracinaceae</taxon>
        <taxon>Sandaracinus</taxon>
    </lineage>
</organism>
<keyword evidence="3" id="KW-1185">Reference proteome</keyword>
<evidence type="ECO:0000313" key="3">
    <source>
        <dbReference type="Proteomes" id="UP000034883"/>
    </source>
</evidence>
<proteinExistence type="predicted"/>
<dbReference type="KEGG" id="samy:DB32_005619"/>
<dbReference type="EMBL" id="CP011125">
    <property type="protein sequence ID" value="AKF08470.1"/>
    <property type="molecule type" value="Genomic_DNA"/>
</dbReference>
<name>A0A0F6YJU0_9BACT</name>
<protein>
    <submittedName>
        <fullName evidence="2">Uncharacterized protein</fullName>
    </submittedName>
</protein>